<dbReference type="Gene3D" id="2.170.130.10">
    <property type="entry name" value="TonB-dependent receptor, plug domain"/>
    <property type="match status" value="1"/>
</dbReference>
<keyword evidence="3 19" id="KW-0813">Transport</keyword>
<evidence type="ECO:0000256" key="8">
    <source>
        <dbReference type="ARBA" id="ARBA00022729"/>
    </source>
</evidence>
<dbReference type="Proteomes" id="UP000198309">
    <property type="component" value="Unassembled WGS sequence"/>
</dbReference>
<dbReference type="NCBIfam" id="TIGR01783">
    <property type="entry name" value="TonB-siderophor"/>
    <property type="match status" value="1"/>
</dbReference>
<keyword evidence="16 19" id="KW-0998">Cell outer membrane</keyword>
<dbReference type="GO" id="GO:0009279">
    <property type="term" value="C:cell outer membrane"/>
    <property type="evidence" value="ECO:0007669"/>
    <property type="project" value="UniProtKB-SubCell"/>
</dbReference>
<comment type="function">
    <text evidence="17">Transports the metallophore pseudopaline, which is involved in the acquisition of nickel and zinc, and thus enables bacterial growth inside the host, where metal access is limited. Is probably involved in the import of pseudopaline-metal complexes.</text>
</comment>
<dbReference type="EMBL" id="FNEC01000003">
    <property type="protein sequence ID" value="SDI21835.1"/>
    <property type="molecule type" value="Genomic_DNA"/>
</dbReference>
<comment type="subcellular location">
    <subcellularLocation>
        <location evidence="1 19">Cell outer membrane</location>
        <topology evidence="1 19">Multi-pass membrane protein</topology>
    </subcellularLocation>
</comment>
<keyword evidence="9" id="KW-0864">Zinc transport</keyword>
<evidence type="ECO:0000256" key="5">
    <source>
        <dbReference type="ARBA" id="ARBA00022496"/>
    </source>
</evidence>
<evidence type="ECO:0000313" key="25">
    <source>
        <dbReference type="Proteomes" id="UP000198309"/>
    </source>
</evidence>
<keyword evidence="13" id="KW-0921">Nickel transport</keyword>
<evidence type="ECO:0000256" key="11">
    <source>
        <dbReference type="ARBA" id="ARBA00023065"/>
    </source>
</evidence>
<feature type="domain" description="TonB-dependent receptor plug" evidence="22">
    <location>
        <begin position="93"/>
        <end position="195"/>
    </location>
</feature>
<dbReference type="PANTHER" id="PTHR32552">
    <property type="entry name" value="FERRICHROME IRON RECEPTOR-RELATED"/>
    <property type="match status" value="1"/>
</dbReference>
<keyword evidence="15" id="KW-0675">Receptor</keyword>
<keyword evidence="12 20" id="KW-0798">TonB box</keyword>
<dbReference type="GO" id="GO:0015675">
    <property type="term" value="P:nickel cation transport"/>
    <property type="evidence" value="ECO:0007669"/>
    <property type="project" value="UniProtKB-KW"/>
</dbReference>
<dbReference type="Pfam" id="PF07715">
    <property type="entry name" value="Plug"/>
    <property type="match status" value="1"/>
</dbReference>
<keyword evidence="10" id="KW-0408">Iron</keyword>
<evidence type="ECO:0000256" key="4">
    <source>
        <dbReference type="ARBA" id="ARBA00022452"/>
    </source>
</evidence>
<evidence type="ECO:0000313" key="23">
    <source>
        <dbReference type="EMBL" id="SDI21835.1"/>
    </source>
</evidence>
<dbReference type="FunFam" id="2.40.170.20:FF:000005">
    <property type="entry name" value="TonB-dependent siderophore receptor"/>
    <property type="match status" value="1"/>
</dbReference>
<evidence type="ECO:0000256" key="14">
    <source>
        <dbReference type="ARBA" id="ARBA00023136"/>
    </source>
</evidence>
<gene>
    <name evidence="23" type="ORF">SAMN05216189_100365</name>
    <name evidence="24" type="ORF">SAMN06295949_12726</name>
</gene>
<dbReference type="SUPFAM" id="SSF56935">
    <property type="entry name" value="Porins"/>
    <property type="match status" value="1"/>
</dbReference>
<dbReference type="InterPro" id="IPR000531">
    <property type="entry name" value="Beta-barrel_TonB"/>
</dbReference>
<evidence type="ECO:0000313" key="24">
    <source>
        <dbReference type="EMBL" id="SNT42965.1"/>
    </source>
</evidence>
<dbReference type="InterPro" id="IPR010105">
    <property type="entry name" value="TonB_sidphr_rcpt"/>
</dbReference>
<protein>
    <recommendedName>
        <fullName evidence="18">Metal-pseudopaline receptor CntO</fullName>
    </recommendedName>
</protein>
<keyword evidence="9" id="KW-0862">Zinc</keyword>
<dbReference type="Pfam" id="PF00593">
    <property type="entry name" value="TonB_dep_Rec_b-barrel"/>
    <property type="match status" value="1"/>
</dbReference>
<evidence type="ECO:0000256" key="13">
    <source>
        <dbReference type="ARBA" id="ARBA00023112"/>
    </source>
</evidence>
<evidence type="ECO:0000256" key="16">
    <source>
        <dbReference type="ARBA" id="ARBA00023237"/>
    </source>
</evidence>
<evidence type="ECO:0000256" key="6">
    <source>
        <dbReference type="ARBA" id="ARBA00022596"/>
    </source>
</evidence>
<reference evidence="23 26" key="1">
    <citation type="submission" date="2016-10" db="EMBL/GenBank/DDBJ databases">
        <authorList>
            <person name="de Groot N.N."/>
        </authorList>
    </citation>
    <scope>NUCLEOTIDE SEQUENCE [LARGE SCALE GENOMIC DNA]</scope>
    <source>
        <strain evidence="23 26">CCM 7361</strain>
    </source>
</reference>
<dbReference type="GO" id="GO:0006829">
    <property type="term" value="P:zinc ion transport"/>
    <property type="evidence" value="ECO:0007669"/>
    <property type="project" value="UniProtKB-KW"/>
</dbReference>
<dbReference type="GO" id="GO:0015891">
    <property type="term" value="P:siderophore transport"/>
    <property type="evidence" value="ECO:0007669"/>
    <property type="project" value="InterPro"/>
</dbReference>
<dbReference type="AlphaFoldDB" id="A0A239MJZ1"/>
<keyword evidence="25" id="KW-1185">Reference proteome</keyword>
<keyword evidence="5" id="KW-0410">Iron transport</keyword>
<dbReference type="RefSeq" id="WP_244160872.1">
    <property type="nucleotide sequence ID" value="NZ_FNEC01000003.1"/>
</dbReference>
<proteinExistence type="inferred from homology"/>
<dbReference type="FunFam" id="2.170.130.10:FF:000001">
    <property type="entry name" value="Catecholate siderophore TonB-dependent receptor"/>
    <property type="match status" value="1"/>
</dbReference>
<organism evidence="23 26">
    <name type="scientific">Pseudomonas delhiensis</name>
    <dbReference type="NCBI Taxonomy" id="366289"/>
    <lineage>
        <taxon>Bacteria</taxon>
        <taxon>Pseudomonadati</taxon>
        <taxon>Pseudomonadota</taxon>
        <taxon>Gammaproteobacteria</taxon>
        <taxon>Pseudomonadales</taxon>
        <taxon>Pseudomonadaceae</taxon>
        <taxon>Pseudomonas</taxon>
    </lineage>
</organism>
<evidence type="ECO:0000256" key="1">
    <source>
        <dbReference type="ARBA" id="ARBA00004571"/>
    </source>
</evidence>
<dbReference type="InterPro" id="IPR037066">
    <property type="entry name" value="Plug_dom_sf"/>
</dbReference>
<evidence type="ECO:0000256" key="9">
    <source>
        <dbReference type="ARBA" id="ARBA00022906"/>
    </source>
</evidence>
<feature type="domain" description="TonB-dependent receptor-like beta-barrel" evidence="21">
    <location>
        <begin position="268"/>
        <end position="710"/>
    </location>
</feature>
<evidence type="ECO:0000256" key="17">
    <source>
        <dbReference type="ARBA" id="ARBA00056786"/>
    </source>
</evidence>
<dbReference type="CDD" id="cd01347">
    <property type="entry name" value="ligand_gated_channel"/>
    <property type="match status" value="1"/>
</dbReference>
<dbReference type="GO" id="GO:0015344">
    <property type="term" value="F:siderophore uptake transmembrane transporter activity"/>
    <property type="evidence" value="ECO:0007669"/>
    <property type="project" value="TreeGrafter"/>
</dbReference>
<evidence type="ECO:0000256" key="18">
    <source>
        <dbReference type="ARBA" id="ARBA00072467"/>
    </source>
</evidence>
<evidence type="ECO:0000256" key="3">
    <source>
        <dbReference type="ARBA" id="ARBA00022448"/>
    </source>
</evidence>
<keyword evidence="6" id="KW-0533">Nickel</keyword>
<keyword evidence="14 19" id="KW-0472">Membrane</keyword>
<keyword evidence="8" id="KW-0732">Signal</keyword>
<dbReference type="Proteomes" id="UP000199693">
    <property type="component" value="Unassembled WGS sequence"/>
</dbReference>
<dbReference type="EMBL" id="FZPC01000027">
    <property type="protein sequence ID" value="SNT42965.1"/>
    <property type="molecule type" value="Genomic_DNA"/>
</dbReference>
<accession>A0A239MJZ1</accession>
<evidence type="ECO:0000256" key="19">
    <source>
        <dbReference type="PROSITE-ProRule" id="PRU01360"/>
    </source>
</evidence>
<evidence type="ECO:0000313" key="26">
    <source>
        <dbReference type="Proteomes" id="UP000199693"/>
    </source>
</evidence>
<name>A0A239MJZ1_9PSED</name>
<dbReference type="PANTHER" id="PTHR32552:SF68">
    <property type="entry name" value="FERRICHROME OUTER MEMBRANE TRANSPORTER_PHAGE RECEPTOR"/>
    <property type="match status" value="1"/>
</dbReference>
<reference evidence="24 25" key="2">
    <citation type="submission" date="2017-06" db="EMBL/GenBank/DDBJ databases">
        <authorList>
            <person name="Varghese N."/>
            <person name="Submissions S."/>
        </authorList>
    </citation>
    <scope>NUCLEOTIDE SEQUENCE [LARGE SCALE GENOMIC DNA]</scope>
    <source>
        <strain evidence="24 25">RLD-1</strain>
    </source>
</reference>
<dbReference type="InterPro" id="IPR036942">
    <property type="entry name" value="Beta-barrel_TonB_sf"/>
</dbReference>
<keyword evidence="4 19" id="KW-1134">Transmembrane beta strand</keyword>
<sequence>MATGPRQFGPRNLPSHLLPRGLRLAGAIHALALGVGLASLPGQALAEGDERPEQDVLSLDSSTVLGSGENPVGPVPGVVARRSLSGTKTDTPIREVPQALSVVTRKEMDEQKAQSVAEALRYTAGVQDTTGAASQRFDSIKIRGFDVSSTGMLRDGLRGTTSQAWPKVEPYGLERVEVLKGPASVLYGQNAPGGVVNQVSKRPLDQPFHEVEVIGGNHDRRQGQFDFSGPLDDEGKFLYRLTGLGRDSDTQTDHIVDRKTFVAPAFTWRPNEDTDLTVLAEYAEDEFGAPRVFVPLRGSLLPNPNGKIKHNQFLDEPGLDNHRTQYALGYLLDHRLNDVWSLHSSARYSHVNLLTNTASGMGLAADQRTLMRSAYRFRIIGDVYALDNNAQARWNIGDTQMTSLLGLDYRRTREDYYLRAGKAASIDIFNPVYGQGFGPADQPMAQTQQRADQVGVYAQQQFTFDDRWVLSLGGRQDSSSARTDNRLADSGSKQRDEKFTYRAGLVYLADNGLAPYVSYSTSFNPYLGTDFYGNAYKPLTAKQSEVGVKYQPKGYDSFITLAAYELTQENVLTTDPDNNLNQVQTGEVRVRGLELEGKASLARGLDLIGSATYNDAEVTRSNNPVEKGHRPTNTPRKMASLWLDYTQPDGPLAGLGFGAGVRYLGRTEADAANTITVPSYTLLDAAVHYELGRLFREADGLRLSLNASNLTDKHYYNGCSTSSCTVGEDRSLIASLSYRW</sequence>
<evidence type="ECO:0000256" key="15">
    <source>
        <dbReference type="ARBA" id="ARBA00023170"/>
    </source>
</evidence>
<evidence type="ECO:0000256" key="10">
    <source>
        <dbReference type="ARBA" id="ARBA00023004"/>
    </source>
</evidence>
<evidence type="ECO:0000259" key="21">
    <source>
        <dbReference type="Pfam" id="PF00593"/>
    </source>
</evidence>
<evidence type="ECO:0000256" key="2">
    <source>
        <dbReference type="ARBA" id="ARBA00009810"/>
    </source>
</evidence>
<dbReference type="PROSITE" id="PS52016">
    <property type="entry name" value="TONB_DEPENDENT_REC_3"/>
    <property type="match status" value="1"/>
</dbReference>
<keyword evidence="7 19" id="KW-0812">Transmembrane</keyword>
<dbReference type="InterPro" id="IPR039426">
    <property type="entry name" value="TonB-dep_rcpt-like"/>
</dbReference>
<comment type="similarity">
    <text evidence="2 19 20">Belongs to the TonB-dependent receptor family.</text>
</comment>
<dbReference type="Gene3D" id="2.40.170.20">
    <property type="entry name" value="TonB-dependent receptor, beta-barrel domain"/>
    <property type="match status" value="1"/>
</dbReference>
<evidence type="ECO:0000256" key="12">
    <source>
        <dbReference type="ARBA" id="ARBA00023077"/>
    </source>
</evidence>
<dbReference type="GO" id="GO:0038023">
    <property type="term" value="F:signaling receptor activity"/>
    <property type="evidence" value="ECO:0007669"/>
    <property type="project" value="InterPro"/>
</dbReference>
<evidence type="ECO:0000256" key="7">
    <source>
        <dbReference type="ARBA" id="ARBA00022692"/>
    </source>
</evidence>
<dbReference type="InterPro" id="IPR012910">
    <property type="entry name" value="Plug_dom"/>
</dbReference>
<keyword evidence="11" id="KW-0406">Ion transport</keyword>
<evidence type="ECO:0000259" key="22">
    <source>
        <dbReference type="Pfam" id="PF07715"/>
    </source>
</evidence>
<evidence type="ECO:0000256" key="20">
    <source>
        <dbReference type="RuleBase" id="RU003357"/>
    </source>
</evidence>